<dbReference type="InterPro" id="IPR004090">
    <property type="entry name" value="Chemotax_Me-accpt_rcpt"/>
</dbReference>
<protein>
    <submittedName>
        <fullName evidence="6">Methyl-accepting chemotaxis protein</fullName>
    </submittedName>
</protein>
<feature type="transmembrane region" description="Helical" evidence="4">
    <location>
        <begin position="212"/>
        <end position="231"/>
    </location>
</feature>
<proteinExistence type="inferred from homology"/>
<comment type="similarity">
    <text evidence="2">Belongs to the methyl-accepting chemotaxis (MCP) protein family.</text>
</comment>
<dbReference type="PANTHER" id="PTHR43531">
    <property type="entry name" value="PROTEIN ICFG"/>
    <property type="match status" value="1"/>
</dbReference>
<name>A0ABW0LCM4_9BURK</name>
<dbReference type="PROSITE" id="PS50111">
    <property type="entry name" value="CHEMOTAXIS_TRANSDUC_2"/>
    <property type="match status" value="1"/>
</dbReference>
<evidence type="ECO:0000256" key="1">
    <source>
        <dbReference type="ARBA" id="ARBA00022481"/>
    </source>
</evidence>
<reference evidence="7" key="1">
    <citation type="journal article" date="2019" name="Int. J. Syst. Evol. Microbiol.">
        <title>The Global Catalogue of Microorganisms (GCM) 10K type strain sequencing project: providing services to taxonomists for standard genome sequencing and annotation.</title>
        <authorList>
            <consortium name="The Broad Institute Genomics Platform"/>
            <consortium name="The Broad Institute Genome Sequencing Center for Infectious Disease"/>
            <person name="Wu L."/>
            <person name="Ma J."/>
        </authorList>
    </citation>
    <scope>NUCLEOTIDE SEQUENCE [LARGE SCALE GENOMIC DNA]</scope>
    <source>
        <strain evidence="7">KACC 12649</strain>
    </source>
</reference>
<dbReference type="Pfam" id="PF12729">
    <property type="entry name" value="4HB_MCP_1"/>
    <property type="match status" value="1"/>
</dbReference>
<dbReference type="InterPro" id="IPR051310">
    <property type="entry name" value="MCP_chemotaxis"/>
</dbReference>
<keyword evidence="1" id="KW-0488">Methylation</keyword>
<feature type="transmembrane region" description="Helical" evidence="4">
    <location>
        <begin position="30"/>
        <end position="50"/>
    </location>
</feature>
<dbReference type="PRINTS" id="PR00260">
    <property type="entry name" value="CHEMTRNSDUCR"/>
</dbReference>
<sequence>MGTLRSKSHNFSSIFGPHKMFSNMKVGTKLISGFLALALIGAVVAVIGIFNMSRMDDLADDLYQKELLGLSHIKEANINLIYAGRARATFLLSTTQQERDTHRANMQKYTSAIKEHLDIAKPLFVSDEAKRIFAEFETVSSLYQQELTRTLALASNEPLPQRGEELGTALTAARNHANTLDDMLTVLSKQKEARAKEASAEANRLFESSKSLMIVLTLGSALIGAALGFLITRNLTRQLGGEPSEASNIAARIAGGDLNVMITTRPTDQSSMLFAMKQMRDSLVTIVGQVRTGTDAIATASAQVAAGSLDLSSRTEQQASSLEETASSMEELTSTVKENAENAREANTLAAKASAVAVKGGTVIHEVVGTMEQINDSAKKIVDIITVIDGIAFQTNILALNAAVEAARAGEQGRGFAVVASEVRTLAQRSASAAKEIKLLIGNSVEKVETGSKLVADAGATMNEIVESVQHVTNIMAEISSASQEQTMGIDQINQAVAQMDQVTQQNAALVEEAAAASGAMQEQAAHLAEVVSVFKLDMSESTVTAPAVQRPVTQLVKPAVKAPRAALARPTVKPRKAAAVATADWEEF</sequence>
<dbReference type="EMBL" id="JBHSMU010000016">
    <property type="protein sequence ID" value="MFC5462606.1"/>
    <property type="molecule type" value="Genomic_DNA"/>
</dbReference>
<evidence type="ECO:0000313" key="6">
    <source>
        <dbReference type="EMBL" id="MFC5462606.1"/>
    </source>
</evidence>
<keyword evidence="4" id="KW-0812">Transmembrane</keyword>
<evidence type="ECO:0000259" key="5">
    <source>
        <dbReference type="PROSITE" id="PS50111"/>
    </source>
</evidence>
<comment type="caution">
    <text evidence="6">The sequence shown here is derived from an EMBL/GenBank/DDBJ whole genome shotgun (WGS) entry which is preliminary data.</text>
</comment>
<evidence type="ECO:0000256" key="4">
    <source>
        <dbReference type="SAM" id="Phobius"/>
    </source>
</evidence>
<dbReference type="InterPro" id="IPR024478">
    <property type="entry name" value="HlyB_4HB_MCP"/>
</dbReference>
<dbReference type="CDD" id="cd11386">
    <property type="entry name" value="MCP_signal"/>
    <property type="match status" value="1"/>
</dbReference>
<keyword evidence="4" id="KW-1133">Transmembrane helix</keyword>
<keyword evidence="3" id="KW-0807">Transducer</keyword>
<evidence type="ECO:0000256" key="3">
    <source>
        <dbReference type="PROSITE-ProRule" id="PRU00284"/>
    </source>
</evidence>
<organism evidence="6 7">
    <name type="scientific">Massilia niabensis</name>
    <dbReference type="NCBI Taxonomy" id="544910"/>
    <lineage>
        <taxon>Bacteria</taxon>
        <taxon>Pseudomonadati</taxon>
        <taxon>Pseudomonadota</taxon>
        <taxon>Betaproteobacteria</taxon>
        <taxon>Burkholderiales</taxon>
        <taxon>Oxalobacteraceae</taxon>
        <taxon>Telluria group</taxon>
        <taxon>Massilia</taxon>
    </lineage>
</organism>
<evidence type="ECO:0000256" key="2">
    <source>
        <dbReference type="ARBA" id="ARBA00029447"/>
    </source>
</evidence>
<dbReference type="RefSeq" id="WP_379786087.1">
    <property type="nucleotide sequence ID" value="NZ_JBHSMU010000016.1"/>
</dbReference>
<accession>A0ABW0LCM4</accession>
<dbReference type="Gene3D" id="1.10.287.950">
    <property type="entry name" value="Methyl-accepting chemotaxis protein"/>
    <property type="match status" value="1"/>
</dbReference>
<keyword evidence="4" id="KW-0472">Membrane</keyword>
<dbReference type="PANTHER" id="PTHR43531:SF14">
    <property type="entry name" value="METHYL-ACCEPTING CHEMOTAXIS PROTEIN I-RELATED"/>
    <property type="match status" value="1"/>
</dbReference>
<gene>
    <name evidence="6" type="ORF">ACFPN5_22605</name>
</gene>
<evidence type="ECO:0000313" key="7">
    <source>
        <dbReference type="Proteomes" id="UP001596050"/>
    </source>
</evidence>
<dbReference type="Proteomes" id="UP001596050">
    <property type="component" value="Unassembled WGS sequence"/>
</dbReference>
<dbReference type="SUPFAM" id="SSF58104">
    <property type="entry name" value="Methyl-accepting chemotaxis protein (MCP) signaling domain"/>
    <property type="match status" value="1"/>
</dbReference>
<dbReference type="Pfam" id="PF00015">
    <property type="entry name" value="MCPsignal"/>
    <property type="match status" value="1"/>
</dbReference>
<feature type="domain" description="Methyl-accepting transducer" evidence="5">
    <location>
        <begin position="293"/>
        <end position="522"/>
    </location>
</feature>
<dbReference type="InterPro" id="IPR004089">
    <property type="entry name" value="MCPsignal_dom"/>
</dbReference>
<keyword evidence="7" id="KW-1185">Reference proteome</keyword>
<dbReference type="SMART" id="SM00283">
    <property type="entry name" value="MA"/>
    <property type="match status" value="1"/>
</dbReference>